<comment type="caution">
    <text evidence="3">The sequence shown here is derived from an EMBL/GenBank/DDBJ whole genome shotgun (WGS) entry which is preliminary data.</text>
</comment>
<protein>
    <submittedName>
        <fullName evidence="3">Phosphotransferase</fullName>
    </submittedName>
</protein>
<reference evidence="3 4" key="1">
    <citation type="journal article" date="2019" name="Int. J. Syst. Evol. Microbiol.">
        <title>The Global Catalogue of Microorganisms (GCM) 10K type strain sequencing project: providing services to taxonomists for standard genome sequencing and annotation.</title>
        <authorList>
            <consortium name="The Broad Institute Genomics Platform"/>
            <consortium name="The Broad Institute Genome Sequencing Center for Infectious Disease"/>
            <person name="Wu L."/>
            <person name="Ma J."/>
        </authorList>
    </citation>
    <scope>NUCLEOTIDE SEQUENCE [LARGE SCALE GENOMIC DNA]</scope>
    <source>
        <strain evidence="3 4">JCM 9731</strain>
    </source>
</reference>
<dbReference type="InterPro" id="IPR011009">
    <property type="entry name" value="Kinase-like_dom_sf"/>
</dbReference>
<dbReference type="Pfam" id="PF01636">
    <property type="entry name" value="APH"/>
    <property type="match status" value="1"/>
</dbReference>
<dbReference type="RefSeq" id="WP_343800745.1">
    <property type="nucleotide sequence ID" value="NZ_BAAADJ010000054.1"/>
</dbReference>
<gene>
    <name evidence="3" type="ORF">GCM10008967_30850</name>
</gene>
<dbReference type="PANTHER" id="PTHR21064:SF6">
    <property type="entry name" value="AMINOGLYCOSIDE PHOSPHOTRANSFERASE DOMAIN-CONTAINING PROTEIN"/>
    <property type="match status" value="1"/>
</dbReference>
<dbReference type="SUPFAM" id="SSF56112">
    <property type="entry name" value="Protein kinase-like (PK-like)"/>
    <property type="match status" value="1"/>
</dbReference>
<comment type="similarity">
    <text evidence="1">Belongs to the pseudomonas-type ThrB family.</text>
</comment>
<accession>A0ABN0WHX5</accession>
<proteinExistence type="inferred from homology"/>
<dbReference type="PANTHER" id="PTHR21064">
    <property type="entry name" value="AMINOGLYCOSIDE PHOSPHOTRANSFERASE DOMAIN-CONTAINING PROTEIN-RELATED"/>
    <property type="match status" value="1"/>
</dbReference>
<dbReference type="EMBL" id="BAAADJ010000054">
    <property type="protein sequence ID" value="GAA0338407.1"/>
    <property type="molecule type" value="Genomic_DNA"/>
</dbReference>
<dbReference type="InterPro" id="IPR002575">
    <property type="entry name" value="Aminoglycoside_PTrfase"/>
</dbReference>
<evidence type="ECO:0000259" key="2">
    <source>
        <dbReference type="Pfam" id="PF01636"/>
    </source>
</evidence>
<dbReference type="InterPro" id="IPR050249">
    <property type="entry name" value="Pseudomonas-type_ThrB"/>
</dbReference>
<evidence type="ECO:0000256" key="1">
    <source>
        <dbReference type="ARBA" id="ARBA00038240"/>
    </source>
</evidence>
<sequence>MFIHKKDLLEKAIAEYGFDASTLCIQKELNPNNSHGDIHYQIRVNERLYSARFIAEQRYESEAFVKLSGEVIKEQIQFSQYLRNSGIPFMRHVPTGFGEAYVVLNELDGVWRFVLFEWMQGTHITCCTVEVAERFGAFARNLHDISSTYETVTLPKESHMKGYNQFYKLLQNYVEATPLSPTTINLLKQYFQQIEYHLDQAKTETYDFIVQSDLNPLNILWNKAVEITGVVDFESITYTDRVEGLAWLVKWYSRTDGVSSHNMSPVLARAILRGYRAEELLTTKELKRLPSLLWLTGCLNWNFTASTVEILKKNDEFLLEDHLNKYIKRGNTLLSLL</sequence>
<name>A0ABN0WHX5_9BACI</name>
<dbReference type="Proteomes" id="UP001500782">
    <property type="component" value="Unassembled WGS sequence"/>
</dbReference>
<evidence type="ECO:0000313" key="3">
    <source>
        <dbReference type="EMBL" id="GAA0338407.1"/>
    </source>
</evidence>
<organism evidence="3 4">
    <name type="scientific">Bacillus carboniphilus</name>
    <dbReference type="NCBI Taxonomy" id="86663"/>
    <lineage>
        <taxon>Bacteria</taxon>
        <taxon>Bacillati</taxon>
        <taxon>Bacillota</taxon>
        <taxon>Bacilli</taxon>
        <taxon>Bacillales</taxon>
        <taxon>Bacillaceae</taxon>
        <taxon>Bacillus</taxon>
    </lineage>
</organism>
<evidence type="ECO:0000313" key="4">
    <source>
        <dbReference type="Proteomes" id="UP001500782"/>
    </source>
</evidence>
<keyword evidence="4" id="KW-1185">Reference proteome</keyword>
<dbReference type="Gene3D" id="3.90.1200.10">
    <property type="match status" value="1"/>
</dbReference>
<feature type="domain" description="Aminoglycoside phosphotransferase" evidence="2">
    <location>
        <begin position="72"/>
        <end position="275"/>
    </location>
</feature>